<evidence type="ECO:0000313" key="5">
    <source>
        <dbReference type="Proteomes" id="UP000241808"/>
    </source>
</evidence>
<accession>A0A2T4Z296</accession>
<dbReference type="AlphaFoldDB" id="A0A2T4Z296"/>
<gene>
    <name evidence="4" type="ORF">C8P69_10528</name>
</gene>
<proteinExistence type="predicted"/>
<keyword evidence="1 2" id="KW-0732">Signal</keyword>
<dbReference type="OrthoDB" id="9810784at2"/>
<dbReference type="InterPro" id="IPR011250">
    <property type="entry name" value="OMP/PagP_B-barrel"/>
</dbReference>
<dbReference type="RefSeq" id="WP_108177604.1">
    <property type="nucleotide sequence ID" value="NZ_PZZL01000005.1"/>
</dbReference>
<keyword evidence="5" id="KW-1185">Reference proteome</keyword>
<evidence type="ECO:0000313" key="4">
    <source>
        <dbReference type="EMBL" id="PTM54878.1"/>
    </source>
</evidence>
<feature type="chain" id="PRO_5015774615" evidence="2">
    <location>
        <begin position="23"/>
        <end position="272"/>
    </location>
</feature>
<dbReference type="SUPFAM" id="SSF56925">
    <property type="entry name" value="OMPA-like"/>
    <property type="match status" value="1"/>
</dbReference>
<dbReference type="Proteomes" id="UP000241808">
    <property type="component" value="Unassembled WGS sequence"/>
</dbReference>
<dbReference type="EMBL" id="PZZL01000005">
    <property type="protein sequence ID" value="PTM54878.1"/>
    <property type="molecule type" value="Genomic_DNA"/>
</dbReference>
<evidence type="ECO:0000256" key="1">
    <source>
        <dbReference type="ARBA" id="ARBA00022729"/>
    </source>
</evidence>
<comment type="caution">
    <text evidence="4">The sequence shown here is derived from an EMBL/GenBank/DDBJ whole genome shotgun (WGS) entry which is preliminary data.</text>
</comment>
<dbReference type="Gene3D" id="2.40.160.20">
    <property type="match status" value="1"/>
</dbReference>
<sequence>MRRLISLAFAATAAFVATAATAADMAPPVLRESIPAVQPVDNGGWYLRGDVGLGTQTAQRWQYNPNPPGGITQATYQHSLSSTMFIGAGIGYAFNSWFRVDASLEYRSGGRFVGRDILTGPQSYENVLHTNMSSIVALVNGYIDLGTWWGITPYIGGGIGYAHNRLAPTFDTGVVVGVGPSSGVINGGSNGNFAWALMAGMAWDVSANTKIEIGYRYLNLGNFRSGAPCPLCTTAVQNYEIRQVTSHDIRLGLRYAFGGSTPVAPAPVVARY</sequence>
<protein>
    <submittedName>
        <fullName evidence="4">Opacity protein-like surface antigen</fullName>
    </submittedName>
</protein>
<reference evidence="4 5" key="1">
    <citation type="submission" date="2018-04" db="EMBL/GenBank/DDBJ databases">
        <title>Genomic Encyclopedia of Archaeal and Bacterial Type Strains, Phase II (KMG-II): from individual species to whole genera.</title>
        <authorList>
            <person name="Goeker M."/>
        </authorList>
    </citation>
    <scope>NUCLEOTIDE SEQUENCE [LARGE SCALE GENOMIC DNA]</scope>
    <source>
        <strain evidence="4 5">DSM 25521</strain>
    </source>
</reference>
<evidence type="ECO:0000259" key="3">
    <source>
        <dbReference type="Pfam" id="PF13505"/>
    </source>
</evidence>
<dbReference type="InterPro" id="IPR027385">
    <property type="entry name" value="Beta-barrel_OMP"/>
</dbReference>
<name>A0A2T4Z296_9HYPH</name>
<evidence type="ECO:0000256" key="2">
    <source>
        <dbReference type="SAM" id="SignalP"/>
    </source>
</evidence>
<feature type="signal peptide" evidence="2">
    <location>
        <begin position="1"/>
        <end position="22"/>
    </location>
</feature>
<feature type="domain" description="Outer membrane protein beta-barrel" evidence="3">
    <location>
        <begin position="24"/>
        <end position="257"/>
    </location>
</feature>
<organism evidence="4 5">
    <name type="scientific">Phreatobacter oligotrophus</name>
    <dbReference type="NCBI Taxonomy" id="1122261"/>
    <lineage>
        <taxon>Bacteria</taxon>
        <taxon>Pseudomonadati</taxon>
        <taxon>Pseudomonadota</taxon>
        <taxon>Alphaproteobacteria</taxon>
        <taxon>Hyphomicrobiales</taxon>
        <taxon>Phreatobacteraceae</taxon>
        <taxon>Phreatobacter</taxon>
    </lineage>
</organism>
<dbReference type="Pfam" id="PF13505">
    <property type="entry name" value="OMP_b-brl"/>
    <property type="match status" value="1"/>
</dbReference>